<dbReference type="InterPro" id="IPR036047">
    <property type="entry name" value="F-box-like_dom_sf"/>
</dbReference>
<evidence type="ECO:0000313" key="2">
    <source>
        <dbReference type="EMBL" id="KAG1775191.1"/>
    </source>
</evidence>
<dbReference type="CDD" id="cd09917">
    <property type="entry name" value="F-box_SF"/>
    <property type="match status" value="1"/>
</dbReference>
<organism evidence="2 3">
    <name type="scientific">Suillus placidus</name>
    <dbReference type="NCBI Taxonomy" id="48579"/>
    <lineage>
        <taxon>Eukaryota</taxon>
        <taxon>Fungi</taxon>
        <taxon>Dikarya</taxon>
        <taxon>Basidiomycota</taxon>
        <taxon>Agaricomycotina</taxon>
        <taxon>Agaricomycetes</taxon>
        <taxon>Agaricomycetidae</taxon>
        <taxon>Boletales</taxon>
        <taxon>Suillineae</taxon>
        <taxon>Suillaceae</taxon>
        <taxon>Suillus</taxon>
    </lineage>
</organism>
<sequence>MTRISTTSRSYSIVETSCPSRLVKGVDHEMKPEAGFLYLAEELQFHILTFLSCRDILRCTSVCKALRQMYMSSSELQYIVELGGQGLLPVSNTDDHTPAERLQLLRDRSHAWFKVDIHSSKTISIPDDLYYAGKLIADGHLYLWNQVEHVAMIIPIPPKPSQHTIECDWLPRTLCSPPHTAYLDIFMDPAQNLIVITHAIGGGPEVAWLPEVALYVDLEALDGGGVHPQAAGPRLFLRGLPGYEDHIIQTESVRLKDSGRYIALSRSVVVCDRAATSFESMWQLQIWDWQHSTTSNSVLAGTLQDKFPNAIDFCFLGNNRLLVATEDLKIYSFEDISQKPQLLACFMMPVASPNIQCLLSMDDIAHSPQMQTTNTSDPKHRLLCLTTWGLDHSPRQVYIISTRIFFDLDGMAAVTPIPWEHWGPSNARIFQHSCQCKVHVSGNRVLLAFTVGTPVLHLMDFSPLAVTNRRGLGRVMNEPSMIDITDPTGLSRETLTTTTSLPYVEVVLDKKFRFDELENIWIDKDRIYLVTRGWTGEREVAGFSASFSRLEVIDV</sequence>
<proteinExistence type="predicted"/>
<comment type="caution">
    <text evidence="2">The sequence shown here is derived from an EMBL/GenBank/DDBJ whole genome shotgun (WGS) entry which is preliminary data.</text>
</comment>
<evidence type="ECO:0000259" key="1">
    <source>
        <dbReference type="Pfam" id="PF00646"/>
    </source>
</evidence>
<evidence type="ECO:0000313" key="3">
    <source>
        <dbReference type="Proteomes" id="UP000714275"/>
    </source>
</evidence>
<reference evidence="2" key="1">
    <citation type="journal article" date="2020" name="New Phytol.">
        <title>Comparative genomics reveals dynamic genome evolution in host specialist ectomycorrhizal fungi.</title>
        <authorList>
            <person name="Lofgren L.A."/>
            <person name="Nguyen N.H."/>
            <person name="Vilgalys R."/>
            <person name="Ruytinx J."/>
            <person name="Liao H.L."/>
            <person name="Branco S."/>
            <person name="Kuo A."/>
            <person name="LaButti K."/>
            <person name="Lipzen A."/>
            <person name="Andreopoulos W."/>
            <person name="Pangilinan J."/>
            <person name="Riley R."/>
            <person name="Hundley H."/>
            <person name="Na H."/>
            <person name="Barry K."/>
            <person name="Grigoriev I.V."/>
            <person name="Stajich J.E."/>
            <person name="Kennedy P.G."/>
        </authorList>
    </citation>
    <scope>NUCLEOTIDE SEQUENCE</scope>
    <source>
        <strain evidence="2">DOB743</strain>
    </source>
</reference>
<gene>
    <name evidence="2" type="ORF">EV702DRAFT_1280089</name>
</gene>
<dbReference type="EMBL" id="JABBWD010000035">
    <property type="protein sequence ID" value="KAG1775191.1"/>
    <property type="molecule type" value="Genomic_DNA"/>
</dbReference>
<dbReference type="Pfam" id="PF00646">
    <property type="entry name" value="F-box"/>
    <property type="match status" value="1"/>
</dbReference>
<feature type="domain" description="F-box" evidence="1">
    <location>
        <begin position="39"/>
        <end position="68"/>
    </location>
</feature>
<name>A0A9P6ZRL4_9AGAM</name>
<dbReference type="Proteomes" id="UP000714275">
    <property type="component" value="Unassembled WGS sequence"/>
</dbReference>
<protein>
    <recommendedName>
        <fullName evidence="1">F-box domain-containing protein</fullName>
    </recommendedName>
</protein>
<dbReference type="AlphaFoldDB" id="A0A9P6ZRL4"/>
<dbReference type="Gene3D" id="1.20.1280.50">
    <property type="match status" value="1"/>
</dbReference>
<keyword evidence="3" id="KW-1185">Reference proteome</keyword>
<accession>A0A9P6ZRL4</accession>
<dbReference type="SUPFAM" id="SSF81383">
    <property type="entry name" value="F-box domain"/>
    <property type="match status" value="1"/>
</dbReference>
<dbReference type="InterPro" id="IPR001810">
    <property type="entry name" value="F-box_dom"/>
</dbReference>
<dbReference type="OrthoDB" id="2745718at2759"/>